<feature type="non-terminal residue" evidence="7">
    <location>
        <position position="239"/>
    </location>
</feature>
<dbReference type="Gene3D" id="1.10.287.470">
    <property type="entry name" value="Helix hairpin bin"/>
    <property type="match status" value="1"/>
</dbReference>
<dbReference type="InterPro" id="IPR006143">
    <property type="entry name" value="RND_pump_MFP"/>
</dbReference>
<dbReference type="AlphaFoldDB" id="X1RDK2"/>
<dbReference type="Pfam" id="PF25876">
    <property type="entry name" value="HH_MFP_RND"/>
    <property type="match status" value="1"/>
</dbReference>
<name>X1RDK2_9ZZZZ</name>
<dbReference type="PANTHER" id="PTHR32347:SF14">
    <property type="entry name" value="EFFLUX SYSTEM COMPONENT YKNX-RELATED"/>
    <property type="match status" value="1"/>
</dbReference>
<dbReference type="Gene3D" id="2.40.30.170">
    <property type="match status" value="1"/>
</dbReference>
<protein>
    <submittedName>
        <fullName evidence="7">Uncharacterized protein</fullName>
    </submittedName>
</protein>
<dbReference type="GO" id="GO:0016020">
    <property type="term" value="C:membrane"/>
    <property type="evidence" value="ECO:0007669"/>
    <property type="project" value="InterPro"/>
</dbReference>
<accession>X1RDK2</accession>
<dbReference type="FunFam" id="2.40.30.170:FF:000010">
    <property type="entry name" value="Efflux RND transporter periplasmic adaptor subunit"/>
    <property type="match status" value="1"/>
</dbReference>
<organism evidence="7">
    <name type="scientific">marine sediment metagenome</name>
    <dbReference type="NCBI Taxonomy" id="412755"/>
    <lineage>
        <taxon>unclassified sequences</taxon>
        <taxon>metagenomes</taxon>
        <taxon>ecological metagenomes</taxon>
    </lineage>
</organism>
<evidence type="ECO:0000259" key="5">
    <source>
        <dbReference type="Pfam" id="PF25876"/>
    </source>
</evidence>
<feature type="domain" description="Multidrug resistance protein MdtA-like alpha-helical hairpin" evidence="5">
    <location>
        <begin position="3"/>
        <end position="65"/>
    </location>
</feature>
<dbReference type="GO" id="GO:0030313">
    <property type="term" value="C:cell envelope"/>
    <property type="evidence" value="ECO:0007669"/>
    <property type="project" value="UniProtKB-SubCell"/>
</dbReference>
<proteinExistence type="inferred from homology"/>
<dbReference type="InterPro" id="IPR050465">
    <property type="entry name" value="UPF0194_transport"/>
</dbReference>
<gene>
    <name evidence="7" type="ORF">S06H3_54804</name>
</gene>
<evidence type="ECO:0000256" key="2">
    <source>
        <dbReference type="ARBA" id="ARBA00009477"/>
    </source>
</evidence>
<feature type="region of interest" description="Disordered" evidence="4">
    <location>
        <begin position="213"/>
        <end position="239"/>
    </location>
</feature>
<dbReference type="InterPro" id="IPR058624">
    <property type="entry name" value="MdtA-like_HH"/>
</dbReference>
<dbReference type="EMBL" id="BARV01035087">
    <property type="protein sequence ID" value="GAI53669.1"/>
    <property type="molecule type" value="Genomic_DNA"/>
</dbReference>
<evidence type="ECO:0000256" key="4">
    <source>
        <dbReference type="SAM" id="MobiDB-lite"/>
    </source>
</evidence>
<feature type="domain" description="YknX-like beta-barrel" evidence="6">
    <location>
        <begin position="105"/>
        <end position="180"/>
    </location>
</feature>
<reference evidence="7" key="1">
    <citation type="journal article" date="2014" name="Front. Microbiol.">
        <title>High frequency of phylogenetically diverse reductive dehalogenase-homologous genes in deep subseafloor sedimentary metagenomes.</title>
        <authorList>
            <person name="Kawai M."/>
            <person name="Futagami T."/>
            <person name="Toyoda A."/>
            <person name="Takaki Y."/>
            <person name="Nishi S."/>
            <person name="Hori S."/>
            <person name="Arai W."/>
            <person name="Tsubouchi T."/>
            <person name="Morono Y."/>
            <person name="Uchiyama I."/>
            <person name="Ito T."/>
            <person name="Fujiyama A."/>
            <person name="Inagaki F."/>
            <person name="Takami H."/>
        </authorList>
    </citation>
    <scope>NUCLEOTIDE SEQUENCE</scope>
    <source>
        <strain evidence="7">Expedition CK06-06</strain>
    </source>
</reference>
<dbReference type="SUPFAM" id="SSF111369">
    <property type="entry name" value="HlyD-like secretion proteins"/>
    <property type="match status" value="1"/>
</dbReference>
<evidence type="ECO:0000259" key="6">
    <source>
        <dbReference type="Pfam" id="PF25990"/>
    </source>
</evidence>
<comment type="caution">
    <text evidence="7">The sequence shown here is derived from an EMBL/GenBank/DDBJ whole genome shotgun (WGS) entry which is preliminary data.</text>
</comment>
<dbReference type="InterPro" id="IPR058636">
    <property type="entry name" value="Beta-barrel_YknX"/>
</dbReference>
<dbReference type="GO" id="GO:0022857">
    <property type="term" value="F:transmembrane transporter activity"/>
    <property type="evidence" value="ECO:0007669"/>
    <property type="project" value="InterPro"/>
</dbReference>
<evidence type="ECO:0000256" key="1">
    <source>
        <dbReference type="ARBA" id="ARBA00004196"/>
    </source>
</evidence>
<feature type="non-terminal residue" evidence="7">
    <location>
        <position position="1"/>
    </location>
</feature>
<sequence>VSLENDRKKQERAKNLFEKTLISYEEFETAETQYFSSKADLQSQEARLEQAMSTLDSSKVDLSYTIIKSPIDGVVINRNINVGQTVAASFQAPVLFQIANDLSKMQVECSVDEADIGKVKEGQKVKFTVDAFPDESFAGIMSQVRYSPEVISNVVTYTTIVEVDNPELKLRPGMTATVSIVTGEAKMALRVPVSAMRFTPSLSPEEMNKIFEDMQQEMRGDKPTQAEGTTTERRSGRQS</sequence>
<comment type="similarity">
    <text evidence="2">Belongs to the membrane fusion protein (MFP) (TC 8.A.1) family.</text>
</comment>
<dbReference type="Pfam" id="PF25990">
    <property type="entry name" value="Beta-barrel_YknX"/>
    <property type="match status" value="1"/>
</dbReference>
<keyword evidence="3" id="KW-0175">Coiled coil</keyword>
<evidence type="ECO:0000313" key="7">
    <source>
        <dbReference type="EMBL" id="GAI53669.1"/>
    </source>
</evidence>
<evidence type="ECO:0000256" key="3">
    <source>
        <dbReference type="ARBA" id="ARBA00023054"/>
    </source>
</evidence>
<dbReference type="NCBIfam" id="TIGR01730">
    <property type="entry name" value="RND_mfp"/>
    <property type="match status" value="1"/>
</dbReference>
<dbReference type="PANTHER" id="PTHR32347">
    <property type="entry name" value="EFFLUX SYSTEM COMPONENT YKNX-RELATED"/>
    <property type="match status" value="1"/>
</dbReference>
<comment type="subcellular location">
    <subcellularLocation>
        <location evidence="1">Cell envelope</location>
    </subcellularLocation>
</comment>